<dbReference type="SUPFAM" id="SSF51905">
    <property type="entry name" value="FAD/NAD(P)-binding domain"/>
    <property type="match status" value="1"/>
</dbReference>
<keyword evidence="4" id="KW-1185">Reference proteome</keyword>
<evidence type="ECO:0000313" key="4">
    <source>
        <dbReference type="Proteomes" id="UP000550508"/>
    </source>
</evidence>
<dbReference type="AlphaFoldDB" id="A0A849VNI1"/>
<organism evidence="3 4">
    <name type="scientific">Phyllobacterium pellucidum</name>
    <dbReference type="NCBI Taxonomy" id="2740464"/>
    <lineage>
        <taxon>Bacteria</taxon>
        <taxon>Pseudomonadati</taxon>
        <taxon>Pseudomonadota</taxon>
        <taxon>Alphaproteobacteria</taxon>
        <taxon>Hyphomicrobiales</taxon>
        <taxon>Phyllobacteriaceae</taxon>
        <taxon>Phyllobacterium</taxon>
    </lineage>
</organism>
<evidence type="ECO:0000259" key="2">
    <source>
        <dbReference type="Pfam" id="PF01266"/>
    </source>
</evidence>
<dbReference type="InterPro" id="IPR036188">
    <property type="entry name" value="FAD/NAD-bd_sf"/>
</dbReference>
<dbReference type="Pfam" id="PF01266">
    <property type="entry name" value="DAO"/>
    <property type="match status" value="1"/>
</dbReference>
<dbReference type="PANTHER" id="PTHR13847">
    <property type="entry name" value="SARCOSINE DEHYDROGENASE-RELATED"/>
    <property type="match status" value="1"/>
</dbReference>
<sequence length="403" mass="44308">MITQHRDLRTGQPIWLARRAPRIETQLLVEDIRTDVAIIGAGISGALMAESLTEAGFSVCVFDRRKPVTGSTPASTALLQFEVDTPLHQLARKIGINDAERAWRRSKLAVDALRERTRRLQINCEMENRDSLYLAGDLLDKNGLEKELAARRRAGFETQLLGREELKTVFYINREAALMSFDNIEANPRKLAAGYLKTAIGRGAKVFAPADIVAVEPADRGVRAMTATGQTIRCKHLIFATGYEIPKQVPQKGHSIISTWAVATVPQKQTPWPQRCLIWEASDPYLYMRTTADGRIIVGGEDEEFEDEDKRDGKLPAKTKAILAKLKKLFPDVSAEADYAWTGSFGASETGLPSIGPVPGMNRCYAVLGYGGNGITFSMVAAQIIRGQITGTGDPDADVFAFK</sequence>
<keyword evidence="1" id="KW-0560">Oxidoreductase</keyword>
<name>A0A849VNI1_9HYPH</name>
<dbReference type="Gene3D" id="3.30.9.10">
    <property type="entry name" value="D-Amino Acid Oxidase, subunit A, domain 2"/>
    <property type="match status" value="1"/>
</dbReference>
<dbReference type="GO" id="GO:0016491">
    <property type="term" value="F:oxidoreductase activity"/>
    <property type="evidence" value="ECO:0007669"/>
    <property type="project" value="UniProtKB-KW"/>
</dbReference>
<comment type="caution">
    <text evidence="3">The sequence shown here is derived from an EMBL/GenBank/DDBJ whole genome shotgun (WGS) entry which is preliminary data.</text>
</comment>
<gene>
    <name evidence="3" type="ORF">HQ945_10505</name>
</gene>
<accession>A0A849VNI1</accession>
<proteinExistence type="predicted"/>
<protein>
    <submittedName>
        <fullName evidence="3">FAD-binding oxidoreductase</fullName>
    </submittedName>
</protein>
<evidence type="ECO:0000256" key="1">
    <source>
        <dbReference type="ARBA" id="ARBA00023002"/>
    </source>
</evidence>
<feature type="domain" description="FAD dependent oxidoreductase" evidence="2">
    <location>
        <begin position="35"/>
        <end position="385"/>
    </location>
</feature>
<reference evidence="3 4" key="1">
    <citation type="submission" date="2020-05" db="EMBL/GenBank/DDBJ databases">
        <authorList>
            <person name="Kim M.K."/>
        </authorList>
    </citation>
    <scope>NUCLEOTIDE SEQUENCE [LARGE SCALE GENOMIC DNA]</scope>
    <source>
        <strain evidence="3 4">BT25</strain>
    </source>
</reference>
<dbReference type="InterPro" id="IPR006076">
    <property type="entry name" value="FAD-dep_OxRdtase"/>
</dbReference>
<dbReference type="GO" id="GO:0005737">
    <property type="term" value="C:cytoplasm"/>
    <property type="evidence" value="ECO:0007669"/>
    <property type="project" value="TreeGrafter"/>
</dbReference>
<dbReference type="PANTHER" id="PTHR13847:SF201">
    <property type="entry name" value="PUTATIBE OXIDOREDUCTASE"/>
    <property type="match status" value="1"/>
</dbReference>
<evidence type="ECO:0000313" key="3">
    <source>
        <dbReference type="EMBL" id="NTS31685.1"/>
    </source>
</evidence>
<dbReference type="EMBL" id="JABUMX010000002">
    <property type="protein sequence ID" value="NTS31685.1"/>
    <property type="molecule type" value="Genomic_DNA"/>
</dbReference>
<dbReference type="RefSeq" id="WP_113280314.1">
    <property type="nucleotide sequence ID" value="NZ_JABUMX010000002.1"/>
</dbReference>
<dbReference type="Proteomes" id="UP000550508">
    <property type="component" value="Unassembled WGS sequence"/>
</dbReference>
<dbReference type="Gene3D" id="3.50.50.60">
    <property type="entry name" value="FAD/NAD(P)-binding domain"/>
    <property type="match status" value="1"/>
</dbReference>